<evidence type="ECO:0000313" key="2">
    <source>
        <dbReference type="Proteomes" id="UP000321805"/>
    </source>
</evidence>
<sequence>MTSHTVAQGARNRHRPRLCAHCAGPMPGQSDTCPRCATVADPRRWGDRAAPVSAPEAPRVPASA</sequence>
<organism evidence="1 2">
    <name type="scientific">Baekduia soli</name>
    <dbReference type="NCBI Taxonomy" id="496014"/>
    <lineage>
        <taxon>Bacteria</taxon>
        <taxon>Bacillati</taxon>
        <taxon>Actinomycetota</taxon>
        <taxon>Thermoleophilia</taxon>
        <taxon>Solirubrobacterales</taxon>
        <taxon>Baekduiaceae</taxon>
        <taxon>Baekduia</taxon>
    </lineage>
</organism>
<evidence type="ECO:0000313" key="1">
    <source>
        <dbReference type="EMBL" id="QEC49319.1"/>
    </source>
</evidence>
<keyword evidence="2" id="KW-1185">Reference proteome</keyword>
<dbReference type="RefSeq" id="WP_146921681.1">
    <property type="nucleotide sequence ID" value="NZ_CP042430.1"/>
</dbReference>
<reference evidence="1 2" key="1">
    <citation type="journal article" date="2018" name="J. Microbiol.">
        <title>Baekduia soli gen. nov., sp. nov., a novel bacterium isolated from the soil of Baekdu Mountain and proposal of a novel family name, Baekduiaceae fam. nov.</title>
        <authorList>
            <person name="An D.S."/>
            <person name="Siddiqi M.Z."/>
            <person name="Kim K.H."/>
            <person name="Yu H.S."/>
            <person name="Im W.T."/>
        </authorList>
    </citation>
    <scope>NUCLEOTIDE SEQUENCE [LARGE SCALE GENOMIC DNA]</scope>
    <source>
        <strain evidence="1 2">BR7-21</strain>
    </source>
</reference>
<name>A0A5B8U876_9ACTN</name>
<dbReference type="KEGG" id="bsol:FSW04_18200"/>
<dbReference type="Proteomes" id="UP000321805">
    <property type="component" value="Chromosome"/>
</dbReference>
<dbReference type="EMBL" id="CP042430">
    <property type="protein sequence ID" value="QEC49319.1"/>
    <property type="molecule type" value="Genomic_DNA"/>
</dbReference>
<protein>
    <submittedName>
        <fullName evidence="1">Uncharacterized protein</fullName>
    </submittedName>
</protein>
<proteinExistence type="predicted"/>
<accession>A0A5B8U876</accession>
<dbReference type="AlphaFoldDB" id="A0A5B8U876"/>
<gene>
    <name evidence="1" type="ORF">FSW04_18200</name>
</gene>